<organism evidence="1 2">
    <name type="scientific">Serratia phage JS26</name>
    <dbReference type="NCBI Taxonomy" id="2315217"/>
    <lineage>
        <taxon>Viruses</taxon>
        <taxon>Duplodnaviria</taxon>
        <taxon>Heunggongvirae</taxon>
        <taxon>Uroviricota</taxon>
        <taxon>Caudoviricetes</taxon>
        <taxon>Casjensviridae</taxon>
        <taxon>Dunedinvirus</taxon>
        <taxon>Dunedinvirus JS26</taxon>
    </lineage>
</organism>
<evidence type="ECO:0000313" key="2">
    <source>
        <dbReference type="Proteomes" id="UP000345177"/>
    </source>
</evidence>
<sequence>MKNLLIRLADGREMVYPADAVKVNPRGLLYVVLSVYLCVRCELVEGV</sequence>
<dbReference type="RefSeq" id="YP_010000018.1">
    <property type="nucleotide sequence ID" value="NC_053012.1"/>
</dbReference>
<accession>A0A5Q2F221</accession>
<dbReference type="GeneID" id="62682742"/>
<dbReference type="EMBL" id="MN505213">
    <property type="protein sequence ID" value="QGF20944.1"/>
    <property type="molecule type" value="Genomic_DNA"/>
</dbReference>
<keyword evidence="2" id="KW-1185">Reference proteome</keyword>
<dbReference type="Proteomes" id="UP000345177">
    <property type="component" value="Segment"/>
</dbReference>
<dbReference type="KEGG" id="vg:62682742"/>
<proteinExistence type="predicted"/>
<name>A0A5Q2F221_9CAUD</name>
<reference evidence="1 2" key="1">
    <citation type="submission" date="2019-09" db="EMBL/GenBank/DDBJ databases">
        <title>Transcriptional response of Serratia to Siphovirus infection.</title>
        <authorList>
            <person name="Malone L.M."/>
            <person name="Fineran P.C."/>
        </authorList>
    </citation>
    <scope>NUCLEOTIDE SEQUENCE [LARGE SCALE GENOMIC DNA]</scope>
</reference>
<protein>
    <submittedName>
        <fullName evidence="1">Uncharacterized protein</fullName>
    </submittedName>
</protein>
<evidence type="ECO:0000313" key="1">
    <source>
        <dbReference type="EMBL" id="QGF20944.1"/>
    </source>
</evidence>